<evidence type="ECO:0000256" key="1">
    <source>
        <dbReference type="ARBA" id="ARBA00022617"/>
    </source>
</evidence>
<dbReference type="InterPro" id="IPR050783">
    <property type="entry name" value="Oxylipin_biosynth_metab"/>
</dbReference>
<keyword evidence="8" id="KW-1185">Reference proteome</keyword>
<dbReference type="GO" id="GO:0006631">
    <property type="term" value="P:fatty acid metabolic process"/>
    <property type="evidence" value="ECO:0007669"/>
    <property type="project" value="UniProtKB-ARBA"/>
</dbReference>
<dbReference type="InterPro" id="IPR036412">
    <property type="entry name" value="HAD-like_sf"/>
</dbReference>
<keyword evidence="1 6" id="KW-0349">Heme</keyword>
<dbReference type="PANTHER" id="PTHR11903">
    <property type="entry name" value="PROSTAGLANDIN G/H SYNTHASE"/>
    <property type="match status" value="1"/>
</dbReference>
<feature type="binding site" description="axial binding residue" evidence="6">
    <location>
        <position position="384"/>
    </location>
    <ligand>
        <name>heme b</name>
        <dbReference type="ChEBI" id="CHEBI:60344"/>
    </ligand>
    <ligandPart>
        <name>Fe</name>
        <dbReference type="ChEBI" id="CHEBI:18248"/>
    </ligandPart>
</feature>
<protein>
    <submittedName>
        <fullName evidence="7">Heme peroxidase</fullName>
    </submittedName>
</protein>
<dbReference type="InterPro" id="IPR037120">
    <property type="entry name" value="Haem_peroxidase_sf_animal"/>
</dbReference>
<dbReference type="Gene3D" id="1.10.150.240">
    <property type="entry name" value="Putative phosphatase, domain 2"/>
    <property type="match status" value="1"/>
</dbReference>
<dbReference type="OrthoDB" id="823504at2759"/>
<dbReference type="InterPro" id="IPR023198">
    <property type="entry name" value="PGP-like_dom2"/>
</dbReference>
<keyword evidence="5 6" id="KW-0408">Iron</keyword>
<organism evidence="7 8">
    <name type="scientific">Plectosphaerella plurivora</name>
    <dbReference type="NCBI Taxonomy" id="936078"/>
    <lineage>
        <taxon>Eukaryota</taxon>
        <taxon>Fungi</taxon>
        <taxon>Dikarya</taxon>
        <taxon>Ascomycota</taxon>
        <taxon>Pezizomycotina</taxon>
        <taxon>Sordariomycetes</taxon>
        <taxon>Hypocreomycetidae</taxon>
        <taxon>Glomerellales</taxon>
        <taxon>Plectosphaerellaceae</taxon>
        <taxon>Plectosphaerella</taxon>
    </lineage>
</organism>
<dbReference type="GO" id="GO:0020037">
    <property type="term" value="F:heme binding"/>
    <property type="evidence" value="ECO:0007669"/>
    <property type="project" value="InterPro"/>
</dbReference>
<dbReference type="GO" id="GO:0051213">
    <property type="term" value="F:dioxygenase activity"/>
    <property type="evidence" value="ECO:0007669"/>
    <property type="project" value="UniProtKB-KW"/>
</dbReference>
<keyword evidence="2 6" id="KW-0479">Metal-binding</keyword>
<dbReference type="SUPFAM" id="SSF48113">
    <property type="entry name" value="Heme-dependent peroxidases"/>
    <property type="match status" value="1"/>
</dbReference>
<dbReference type="EMBL" id="JAGSXJ010000006">
    <property type="protein sequence ID" value="KAH6690332.1"/>
    <property type="molecule type" value="Genomic_DNA"/>
</dbReference>
<reference evidence="7" key="1">
    <citation type="journal article" date="2021" name="Nat. Commun.">
        <title>Genetic determinants of endophytism in the Arabidopsis root mycobiome.</title>
        <authorList>
            <person name="Mesny F."/>
            <person name="Miyauchi S."/>
            <person name="Thiergart T."/>
            <person name="Pickel B."/>
            <person name="Atanasova L."/>
            <person name="Karlsson M."/>
            <person name="Huettel B."/>
            <person name="Barry K.W."/>
            <person name="Haridas S."/>
            <person name="Chen C."/>
            <person name="Bauer D."/>
            <person name="Andreopoulos W."/>
            <person name="Pangilinan J."/>
            <person name="LaButti K."/>
            <person name="Riley R."/>
            <person name="Lipzen A."/>
            <person name="Clum A."/>
            <person name="Drula E."/>
            <person name="Henrissat B."/>
            <person name="Kohler A."/>
            <person name="Grigoriev I.V."/>
            <person name="Martin F.M."/>
            <person name="Hacquard S."/>
        </authorList>
    </citation>
    <scope>NUCLEOTIDE SEQUENCE</scope>
    <source>
        <strain evidence="7">MPI-SDFR-AT-0117</strain>
    </source>
</reference>
<dbReference type="SFLD" id="SFLDS00003">
    <property type="entry name" value="Haloacid_Dehalogenase"/>
    <property type="match status" value="1"/>
</dbReference>
<sequence length="1400" mass="155793">MASLFNGLVGGQTNGCPDEKSQHLVSASAAKLEQSDIAKLITNIHRDLVSQQGRLLPNLKLAINTIETFLHGGMIDDRKYLVESIVQLAASLPKDTKLRTDLNSKFIQNLWQGLQHPPISYLGDKYLYRSADGSDNNIMYPQLGAAGSHYARTVSPMYRQQMNLPDPNVIFETLMARNGPAREHPAKVSSSLFHFATIIIHDLFNTDPADRSKTKNSSYLDLSPLYGNSHKQQKAVRTHKDGLLKKDVFAERRLLNQPPGACAMIVAFNRFHNYVVGELAEINERGRFSLPPGVEEGHPDYEKAEAKRDNDLFQTGRLITCGLYVNVILGDYLRTILNLNRSNPPTDWKLDPREDFSNVFDPEGTPRGIGNQVSAEFNLIYRWHSAVGTHDQKWAEEQFYNIFGEDADWDEISVHDFLKGVAALGKDAPKDPGDWSFGGLSRGEDGSFKDADLVKLMTEGTDNVAGAFGGRNVPRVLRAVEVLGIEQGRKWGLASLNELRKFFKLEPYKNFSDMNPDPAIAQALESLYGHPDNVEMYPGIVAEAAKEEKIPGSGLCPGFTLSYAILSDATALVRGDRFYATDYNPANLTAFGYAEADSNSDVAGGGVMYKLLMRAFPSYYRANSVYAMYPFTVPSRTKENFATIPNMPVLDYLAPQYVANPTPVFSWKAVTEILSDQAQFRVPWGPHTFQLTGHDYMLSGDTRANACQREVVKKCLYSPQDGMAQVRSFYEKTTTAYLRKYSRKLGSSFEVDIVKEIGNKVHVAFVAEFFGIPLRCRGGGPNSYTEETLAEALGELFSYVFLDLDPTQSMRNLAVAKKHTEQLGKVMEAVVAAAKSRHLPFLMQLIWPAEERKDLSSYGVKLIDRLLETEKSVDKAAWTLIPTAAAASATQAQGWAQMIDLYLSDEYYSHWADIQVLAKSEKPEAFELLKKYALEGFRLSTPAFGLVRNMAGAKARIQDGQRVVTARKDDIVFVDFITAGKDPTVFPDPDEIKLDRPEASYIHHGWGPHSCLGREIVTVAGASMLRACARLGGLRRAPGPSGEMKSKLFGGAFKRYLSEDGSQWGPFPVSKKVVFDYYEDKPSTNGRTNGNGHSNGDSDSFLVEHVLDVVDEMSSSGTKQPKVLLFDIGGVCVVSPFQSILDYELSLGIPPGWINYSISKTKPDGFWHRLETGSIPMDAAFFAGFNRDLHGEQRWTEFYHAEQAKDPRLPKEIPPLPSVDGEKLFQTMMVNSIPPDPWMYPALQRLKESGKYILAALSNTVIFPRGHPLWKEDFLDDPVRSIFEVFISSAHVGLRKPDPAIYELALKTVSTYALKNADTDRGKALAWSEGIKPQDVVFLDDIGENLKAGREYGFRTIKVHLGRAYEAVEELEKITGLALEGDHPKIPVKPNFKAAKKAKL</sequence>
<dbReference type="InterPro" id="IPR010255">
    <property type="entry name" value="Haem_peroxidase_sf"/>
</dbReference>
<dbReference type="InterPro" id="IPR036396">
    <property type="entry name" value="Cyt_P450_sf"/>
</dbReference>
<dbReference type="PRINTS" id="PR00457">
    <property type="entry name" value="ANPEROXIDASE"/>
</dbReference>
<dbReference type="GO" id="GO:0006979">
    <property type="term" value="P:response to oxidative stress"/>
    <property type="evidence" value="ECO:0007669"/>
    <property type="project" value="InterPro"/>
</dbReference>
<dbReference type="PANTHER" id="PTHR11903:SF37">
    <property type="entry name" value="PSI-PRODUCING OXYGENASE A"/>
    <property type="match status" value="1"/>
</dbReference>
<dbReference type="Gene3D" id="3.40.50.1000">
    <property type="entry name" value="HAD superfamily/HAD-like"/>
    <property type="match status" value="1"/>
</dbReference>
<dbReference type="InterPro" id="IPR023214">
    <property type="entry name" value="HAD_sf"/>
</dbReference>
<dbReference type="PROSITE" id="PS50292">
    <property type="entry name" value="PEROXIDASE_3"/>
    <property type="match status" value="1"/>
</dbReference>
<keyword evidence="3" id="KW-0223">Dioxygenase</keyword>
<gene>
    <name evidence="7" type="ORF">F5X68DRAFT_259797</name>
</gene>
<proteinExistence type="predicted"/>
<dbReference type="GO" id="GO:0004601">
    <property type="term" value="F:peroxidase activity"/>
    <property type="evidence" value="ECO:0007669"/>
    <property type="project" value="UniProtKB-KW"/>
</dbReference>
<dbReference type="Proteomes" id="UP000770015">
    <property type="component" value="Unassembled WGS sequence"/>
</dbReference>
<evidence type="ECO:0000256" key="4">
    <source>
        <dbReference type="ARBA" id="ARBA00023002"/>
    </source>
</evidence>
<evidence type="ECO:0000256" key="6">
    <source>
        <dbReference type="PIRSR" id="PIRSR619791-2"/>
    </source>
</evidence>
<dbReference type="InterPro" id="IPR019791">
    <property type="entry name" value="Haem_peroxidase_animal"/>
</dbReference>
<evidence type="ECO:0000313" key="7">
    <source>
        <dbReference type="EMBL" id="KAH6690332.1"/>
    </source>
</evidence>
<dbReference type="CDD" id="cd02603">
    <property type="entry name" value="HAD_sEH-N_like"/>
    <property type="match status" value="1"/>
</dbReference>
<evidence type="ECO:0000256" key="5">
    <source>
        <dbReference type="ARBA" id="ARBA00023004"/>
    </source>
</evidence>
<evidence type="ECO:0000256" key="2">
    <source>
        <dbReference type="ARBA" id="ARBA00022723"/>
    </source>
</evidence>
<keyword evidence="4" id="KW-0560">Oxidoreductase</keyword>
<dbReference type="Pfam" id="PF03098">
    <property type="entry name" value="An_peroxidase"/>
    <property type="match status" value="2"/>
</dbReference>
<name>A0A9P8VEA7_9PEZI</name>
<dbReference type="CDD" id="cd20612">
    <property type="entry name" value="CYP_LDS-like_C"/>
    <property type="match status" value="1"/>
</dbReference>
<dbReference type="SUPFAM" id="SSF56784">
    <property type="entry name" value="HAD-like"/>
    <property type="match status" value="1"/>
</dbReference>
<dbReference type="SFLD" id="SFLDG01129">
    <property type="entry name" value="C1.5:_HAD__Beta-PGM__Phosphata"/>
    <property type="match status" value="1"/>
</dbReference>
<dbReference type="Gene3D" id="1.10.630.10">
    <property type="entry name" value="Cytochrome P450"/>
    <property type="match status" value="1"/>
</dbReference>
<comment type="caution">
    <text evidence="7">The sequence shown here is derived from an EMBL/GenBank/DDBJ whole genome shotgun (WGS) entry which is preliminary data.</text>
</comment>
<dbReference type="CDD" id="cd09817">
    <property type="entry name" value="linoleate_diol_synthase_like"/>
    <property type="match status" value="1"/>
</dbReference>
<accession>A0A9P8VEA7</accession>
<dbReference type="Gene3D" id="1.10.640.10">
    <property type="entry name" value="Haem peroxidase domain superfamily, animal type"/>
    <property type="match status" value="1"/>
</dbReference>
<dbReference type="InterPro" id="IPR034812">
    <property type="entry name" value="Ppo-like_N"/>
</dbReference>
<dbReference type="SUPFAM" id="SSF48264">
    <property type="entry name" value="Cytochrome P450"/>
    <property type="match status" value="1"/>
</dbReference>
<dbReference type="GO" id="GO:0016705">
    <property type="term" value="F:oxidoreductase activity, acting on paired donors, with incorporation or reduction of molecular oxygen"/>
    <property type="evidence" value="ECO:0007669"/>
    <property type="project" value="InterPro"/>
</dbReference>
<evidence type="ECO:0000313" key="8">
    <source>
        <dbReference type="Proteomes" id="UP000770015"/>
    </source>
</evidence>
<dbReference type="GO" id="GO:0005506">
    <property type="term" value="F:iron ion binding"/>
    <property type="evidence" value="ECO:0007669"/>
    <property type="project" value="InterPro"/>
</dbReference>
<dbReference type="GO" id="GO:0004497">
    <property type="term" value="F:monooxygenase activity"/>
    <property type="evidence" value="ECO:0007669"/>
    <property type="project" value="InterPro"/>
</dbReference>
<evidence type="ECO:0000256" key="3">
    <source>
        <dbReference type="ARBA" id="ARBA00022964"/>
    </source>
</evidence>
<keyword evidence="7" id="KW-0575">Peroxidase</keyword>